<dbReference type="Proteomes" id="UP000216057">
    <property type="component" value="Unassembled WGS sequence"/>
</dbReference>
<dbReference type="RefSeq" id="WP_094636169.1">
    <property type="nucleotide sequence ID" value="NZ_MWWZ01000004.1"/>
</dbReference>
<comment type="caution">
    <text evidence="12">The sequence shown here is derived from an EMBL/GenBank/DDBJ whole genome shotgun (WGS) entry which is preliminary data.</text>
</comment>
<evidence type="ECO:0000256" key="10">
    <source>
        <dbReference type="SAM" id="Phobius"/>
    </source>
</evidence>
<keyword evidence="5" id="KW-0547">Nucleotide-binding</keyword>
<dbReference type="SUPFAM" id="SSF55874">
    <property type="entry name" value="ATPase domain of HSP90 chaperone/DNA topoisomerase II/histidine kinase"/>
    <property type="match status" value="1"/>
</dbReference>
<keyword evidence="3" id="KW-0597">Phosphoprotein</keyword>
<feature type="transmembrane region" description="Helical" evidence="10">
    <location>
        <begin position="51"/>
        <end position="70"/>
    </location>
</feature>
<evidence type="ECO:0000256" key="2">
    <source>
        <dbReference type="ARBA" id="ARBA00012438"/>
    </source>
</evidence>
<accession>A0A261GCH1</accession>
<evidence type="ECO:0000256" key="8">
    <source>
        <dbReference type="ARBA" id="ARBA00023012"/>
    </source>
</evidence>
<keyword evidence="8" id="KW-0902">Two-component regulatory system</keyword>
<evidence type="ECO:0000313" key="13">
    <source>
        <dbReference type="Proteomes" id="UP000216057"/>
    </source>
</evidence>
<dbReference type="Gene3D" id="3.30.565.10">
    <property type="entry name" value="Histidine kinase-like ATPase, C-terminal domain"/>
    <property type="match status" value="1"/>
</dbReference>
<dbReference type="GO" id="GO:0016020">
    <property type="term" value="C:membrane"/>
    <property type="evidence" value="ECO:0007669"/>
    <property type="project" value="InterPro"/>
</dbReference>
<feature type="transmembrane region" description="Helical" evidence="10">
    <location>
        <begin position="145"/>
        <end position="165"/>
    </location>
</feature>
<organism evidence="12 13">
    <name type="scientific">Bifidobacterium eulemuris</name>
    <dbReference type="NCBI Taxonomy" id="1765219"/>
    <lineage>
        <taxon>Bacteria</taxon>
        <taxon>Bacillati</taxon>
        <taxon>Actinomycetota</taxon>
        <taxon>Actinomycetes</taxon>
        <taxon>Bifidobacteriales</taxon>
        <taxon>Bifidobacteriaceae</taxon>
        <taxon>Bifidobacterium</taxon>
    </lineage>
</organism>
<evidence type="ECO:0000256" key="9">
    <source>
        <dbReference type="SAM" id="MobiDB-lite"/>
    </source>
</evidence>
<evidence type="ECO:0000259" key="11">
    <source>
        <dbReference type="Pfam" id="PF07730"/>
    </source>
</evidence>
<evidence type="ECO:0000256" key="7">
    <source>
        <dbReference type="ARBA" id="ARBA00022840"/>
    </source>
</evidence>
<dbReference type="InterPro" id="IPR036890">
    <property type="entry name" value="HATPase_C_sf"/>
</dbReference>
<evidence type="ECO:0000256" key="4">
    <source>
        <dbReference type="ARBA" id="ARBA00022679"/>
    </source>
</evidence>
<proteinExistence type="predicted"/>
<feature type="transmembrane region" description="Helical" evidence="10">
    <location>
        <begin position="82"/>
        <end position="107"/>
    </location>
</feature>
<evidence type="ECO:0000256" key="1">
    <source>
        <dbReference type="ARBA" id="ARBA00000085"/>
    </source>
</evidence>
<keyword evidence="4" id="KW-0808">Transferase</keyword>
<dbReference type="GO" id="GO:0005524">
    <property type="term" value="F:ATP binding"/>
    <property type="evidence" value="ECO:0007669"/>
    <property type="project" value="UniProtKB-KW"/>
</dbReference>
<feature type="region of interest" description="Disordered" evidence="9">
    <location>
        <begin position="396"/>
        <end position="427"/>
    </location>
</feature>
<feature type="transmembrane region" description="Helical" evidence="10">
    <location>
        <begin position="20"/>
        <end position="39"/>
    </location>
</feature>
<dbReference type="GO" id="GO:0000155">
    <property type="term" value="F:phosphorelay sensor kinase activity"/>
    <property type="evidence" value="ECO:0007669"/>
    <property type="project" value="InterPro"/>
</dbReference>
<dbReference type="PANTHER" id="PTHR24421">
    <property type="entry name" value="NITRATE/NITRITE SENSOR PROTEIN NARX-RELATED"/>
    <property type="match status" value="1"/>
</dbReference>
<evidence type="ECO:0000256" key="3">
    <source>
        <dbReference type="ARBA" id="ARBA00022553"/>
    </source>
</evidence>
<reference evidence="12 13" key="1">
    <citation type="journal article" date="2017" name="BMC Genomics">
        <title>Comparative genomic and phylogenomic analyses of the Bifidobacteriaceae family.</title>
        <authorList>
            <person name="Lugli G.A."/>
            <person name="Milani C."/>
            <person name="Turroni F."/>
            <person name="Duranti S."/>
            <person name="Mancabelli L."/>
            <person name="Mangifesta M."/>
            <person name="Ferrario C."/>
            <person name="Modesto M."/>
            <person name="Mattarelli P."/>
            <person name="Jiri K."/>
            <person name="van Sinderen D."/>
            <person name="Ventura M."/>
        </authorList>
    </citation>
    <scope>NUCLEOTIDE SEQUENCE [LARGE SCALE GENOMIC DNA]</scope>
    <source>
        <strain evidence="12 13">DSM 100216</strain>
    </source>
</reference>
<comment type="catalytic activity">
    <reaction evidence="1">
        <text>ATP + protein L-histidine = ADP + protein N-phospho-L-histidine.</text>
        <dbReference type="EC" id="2.7.13.3"/>
    </reaction>
</comment>
<sequence>MNVMATDLFRILGKLHVDRFVMPILSLLYTVIYISAPLFPPDWAERIPLPIWKTIIALFGLLSACLLYWSRRAPLCVTTIEALAYIGLSAVTLDGSFLIPLVGALYFCVSLSPASKAVAGICETAIAVSVVTFGMHDGNMLFLEWAARMAAVTAVIAAAIAVRAYRIWREAEQRADRERIRTEMLTRQRNQAISRAQVAAELHDSVGHDLTTIIALTQGFAEATDVSELHAALKDIGQVAREGLADTRHAVHTLVQRHEELSLQEDAMETTQASDSRSGFGSTPHSLDEIDAVVAHARAAGLAVVLTETGRRCHDPEQDNLCFIICREAITNTLRHASEPTTIILSRDYGDDGTLHISLHDDGHMSEHPGADRKTPVKDHPGIGLKQIGEQCLQTHGSLSYGPDENGGWTVKATLPATGKKEDDSHD</sequence>
<feature type="region of interest" description="Disordered" evidence="9">
    <location>
        <begin position="263"/>
        <end position="283"/>
    </location>
</feature>
<dbReference type="Gene3D" id="1.20.5.1930">
    <property type="match status" value="1"/>
</dbReference>
<keyword evidence="10" id="KW-0812">Transmembrane</keyword>
<dbReference type="InterPro" id="IPR050482">
    <property type="entry name" value="Sensor_HK_TwoCompSys"/>
</dbReference>
<protein>
    <recommendedName>
        <fullName evidence="2">histidine kinase</fullName>
        <ecNumber evidence="2">2.7.13.3</ecNumber>
    </recommendedName>
</protein>
<keyword evidence="6 12" id="KW-0418">Kinase</keyword>
<dbReference type="Pfam" id="PF07730">
    <property type="entry name" value="HisKA_3"/>
    <property type="match status" value="1"/>
</dbReference>
<evidence type="ECO:0000256" key="5">
    <source>
        <dbReference type="ARBA" id="ARBA00022741"/>
    </source>
</evidence>
<keyword evidence="10" id="KW-0472">Membrane</keyword>
<evidence type="ECO:0000313" key="12">
    <source>
        <dbReference type="EMBL" id="OZG69128.1"/>
    </source>
</evidence>
<dbReference type="CDD" id="cd16917">
    <property type="entry name" value="HATPase_UhpB-NarQ-NarX-like"/>
    <property type="match status" value="1"/>
</dbReference>
<dbReference type="EMBL" id="MWWZ01000004">
    <property type="protein sequence ID" value="OZG69128.1"/>
    <property type="molecule type" value="Genomic_DNA"/>
</dbReference>
<evidence type="ECO:0000256" key="6">
    <source>
        <dbReference type="ARBA" id="ARBA00022777"/>
    </source>
</evidence>
<keyword evidence="7" id="KW-0067">ATP-binding</keyword>
<keyword evidence="10" id="KW-1133">Transmembrane helix</keyword>
<name>A0A261GCH1_9BIFI</name>
<feature type="domain" description="Signal transduction histidine kinase subgroup 3 dimerisation and phosphoacceptor" evidence="11">
    <location>
        <begin position="195"/>
        <end position="255"/>
    </location>
</feature>
<feature type="compositionally biased region" description="Polar residues" evidence="9">
    <location>
        <begin position="269"/>
        <end position="283"/>
    </location>
</feature>
<dbReference type="EC" id="2.7.13.3" evidence="2"/>
<dbReference type="GO" id="GO:0046983">
    <property type="term" value="F:protein dimerization activity"/>
    <property type="evidence" value="ECO:0007669"/>
    <property type="project" value="InterPro"/>
</dbReference>
<dbReference type="InterPro" id="IPR011712">
    <property type="entry name" value="Sig_transdc_His_kin_sub3_dim/P"/>
</dbReference>
<dbReference type="AlphaFoldDB" id="A0A261GCH1"/>
<dbReference type="PANTHER" id="PTHR24421:SF10">
    <property type="entry name" value="NITRATE_NITRITE SENSOR PROTEIN NARQ"/>
    <property type="match status" value="1"/>
</dbReference>
<gene>
    <name evidence="12" type="ORF">BEUL_0534</name>
</gene>